<keyword evidence="3" id="KW-0547">Nucleotide-binding</keyword>
<protein>
    <submittedName>
        <fullName evidence="3">ATP-binding protein</fullName>
    </submittedName>
</protein>
<comment type="caution">
    <text evidence="3">The sequence shown here is derived from an EMBL/GenBank/DDBJ whole genome shotgun (WGS) entry which is preliminary data.</text>
</comment>
<keyword evidence="3" id="KW-0067">ATP-binding</keyword>
<dbReference type="Pfam" id="PF13589">
    <property type="entry name" value="HATPase_c_3"/>
    <property type="match status" value="1"/>
</dbReference>
<organism evidence="3 4">
    <name type="scientific">Sphingobium limneticum</name>
    <dbReference type="NCBI Taxonomy" id="1007511"/>
    <lineage>
        <taxon>Bacteria</taxon>
        <taxon>Pseudomonadati</taxon>
        <taxon>Pseudomonadota</taxon>
        <taxon>Alphaproteobacteria</taxon>
        <taxon>Sphingomonadales</taxon>
        <taxon>Sphingomonadaceae</taxon>
        <taxon>Sphingobium</taxon>
    </lineage>
</organism>
<name>A0A5J5I6U9_9SPHN</name>
<evidence type="ECO:0000313" key="3">
    <source>
        <dbReference type="EMBL" id="KAA9029857.1"/>
    </source>
</evidence>
<evidence type="ECO:0000313" key="5">
    <source>
        <dbReference type="Proteomes" id="UP000326364"/>
    </source>
</evidence>
<dbReference type="EMBL" id="VYQB01000007">
    <property type="protein sequence ID" value="KAA9016878.1"/>
    <property type="molecule type" value="Genomic_DNA"/>
</dbReference>
<keyword evidence="5" id="KW-1185">Reference proteome</keyword>
<dbReference type="InterPro" id="IPR036890">
    <property type="entry name" value="HATPase_C_sf"/>
</dbReference>
<proteinExistence type="predicted"/>
<dbReference type="EMBL" id="VYQA01000007">
    <property type="protein sequence ID" value="KAA9029857.1"/>
    <property type="molecule type" value="Genomic_DNA"/>
</dbReference>
<dbReference type="Proteomes" id="UP000326364">
    <property type="component" value="Unassembled WGS sequence"/>
</dbReference>
<evidence type="ECO:0000313" key="2">
    <source>
        <dbReference type="EMBL" id="KAA9016878.1"/>
    </source>
</evidence>
<gene>
    <name evidence="3" type="ORF">F4U95_11620</name>
    <name evidence="2" type="ORF">F4U96_11675</name>
</gene>
<dbReference type="GO" id="GO:0005524">
    <property type="term" value="F:ATP binding"/>
    <property type="evidence" value="ECO:0007669"/>
    <property type="project" value="UniProtKB-KW"/>
</dbReference>
<evidence type="ECO:0000313" key="4">
    <source>
        <dbReference type="Proteomes" id="UP000325933"/>
    </source>
</evidence>
<evidence type="ECO:0000256" key="1">
    <source>
        <dbReference type="SAM" id="MobiDB-lite"/>
    </source>
</evidence>
<dbReference type="SUPFAM" id="SSF55874">
    <property type="entry name" value="ATPase domain of HSP90 chaperone/DNA topoisomerase II/histidine kinase"/>
    <property type="match status" value="1"/>
</dbReference>
<reference evidence="4 5" key="1">
    <citation type="submission" date="2019-09" db="EMBL/GenBank/DDBJ databases">
        <authorList>
            <person name="Feng G."/>
        </authorList>
    </citation>
    <scope>NUCLEOTIDE SEQUENCE [LARGE SCALE GENOMIC DNA]</scope>
    <source>
        <strain evidence="3 4">KACC 19283</strain>
        <strain evidence="2 5">KACC 19284</strain>
    </source>
</reference>
<feature type="region of interest" description="Disordered" evidence="1">
    <location>
        <begin position="475"/>
        <end position="495"/>
    </location>
</feature>
<dbReference type="AlphaFoldDB" id="A0A5J5I6U9"/>
<dbReference type="Gene3D" id="3.30.565.10">
    <property type="entry name" value="Histidine kinase-like ATPase, C-terminal domain"/>
    <property type="match status" value="1"/>
</dbReference>
<feature type="compositionally biased region" description="Basic and acidic residues" evidence="1">
    <location>
        <begin position="482"/>
        <end position="495"/>
    </location>
</feature>
<sequence length="495" mass="54402">MGATRNVPPAAGAMLESLRGLGYTTATAIADLIDNSVSAEADHVDVVFEWNGPDSWVRVADNGRGMSDAELEAAMRLGARDPRTQRRPGDLGRFGMGLKTASFSQARILTVASSKAGHERCCLRWDLDLLGGAEGSWLLHEGARTGSKDRVEAGLTEDTGTVVLWENLDRVVTDGFTAQDLIELIEQVDGHLAMTFHRLIDDGLEIRINGRRVRSWDPFLTGHPGKAMESVEYRLQNAAGVVAQCHVLPHKDLLKPAEYESAAGPVGWPAQEGFYIYRNRRLLLAGGWLGLGERGRRWTRDEAHRLARIRLDIPNSVDAEWKINILKSTASVPVRLRSQLTRLASETRDVAKKVFAHRGRLVTGRGEAGGGIPDMWAVHHAASGNSYRISKQHDLVASILDRAGPLRSDILSLLSLIAETVPVQKIWLDTAEQTNVSRGNFAAAPDEIETTLTSLFEALVEFRGLSPDEARLRLSRTPPFDQHPDIVQRIGGHEE</sequence>
<accession>A0A5J5I6U9</accession>
<dbReference type="Proteomes" id="UP000325933">
    <property type="component" value="Unassembled WGS sequence"/>
</dbReference>